<feature type="non-terminal residue" evidence="1">
    <location>
        <position position="47"/>
    </location>
</feature>
<protein>
    <submittedName>
        <fullName evidence="1">Uncharacterized protein</fullName>
    </submittedName>
</protein>
<keyword evidence="2" id="KW-1185">Reference proteome</keyword>
<comment type="caution">
    <text evidence="1">The sequence shown here is derived from an EMBL/GenBank/DDBJ whole genome shotgun (WGS) entry which is preliminary data.</text>
</comment>
<accession>A0A8X6IUR4</accession>
<proteinExistence type="predicted"/>
<evidence type="ECO:0000313" key="1">
    <source>
        <dbReference type="EMBL" id="GFR28849.1"/>
    </source>
</evidence>
<name>A0A8X6IUR4_TRICU</name>
<organism evidence="1 2">
    <name type="scientific">Trichonephila clavata</name>
    <name type="common">Joro spider</name>
    <name type="synonym">Nephila clavata</name>
    <dbReference type="NCBI Taxonomy" id="2740835"/>
    <lineage>
        <taxon>Eukaryota</taxon>
        <taxon>Metazoa</taxon>
        <taxon>Ecdysozoa</taxon>
        <taxon>Arthropoda</taxon>
        <taxon>Chelicerata</taxon>
        <taxon>Arachnida</taxon>
        <taxon>Araneae</taxon>
        <taxon>Araneomorphae</taxon>
        <taxon>Entelegynae</taxon>
        <taxon>Araneoidea</taxon>
        <taxon>Nephilidae</taxon>
        <taxon>Trichonephila</taxon>
    </lineage>
</organism>
<evidence type="ECO:0000313" key="2">
    <source>
        <dbReference type="Proteomes" id="UP000887116"/>
    </source>
</evidence>
<gene>
    <name evidence="1" type="ORF">TNCT_401001</name>
</gene>
<dbReference type="EMBL" id="BMAO01029016">
    <property type="protein sequence ID" value="GFR28849.1"/>
    <property type="molecule type" value="Genomic_DNA"/>
</dbReference>
<reference evidence="1" key="1">
    <citation type="submission" date="2020-07" db="EMBL/GenBank/DDBJ databases">
        <title>Multicomponent nature underlies the extraordinary mechanical properties of spider dragline silk.</title>
        <authorList>
            <person name="Kono N."/>
            <person name="Nakamura H."/>
            <person name="Mori M."/>
            <person name="Yoshida Y."/>
            <person name="Ohtoshi R."/>
            <person name="Malay A.D."/>
            <person name="Moran D.A.P."/>
            <person name="Tomita M."/>
            <person name="Numata K."/>
            <person name="Arakawa K."/>
        </authorList>
    </citation>
    <scope>NUCLEOTIDE SEQUENCE</scope>
</reference>
<dbReference type="Proteomes" id="UP000887116">
    <property type="component" value="Unassembled WGS sequence"/>
</dbReference>
<sequence length="47" mass="5516">MSYSASYWTLWSEELLDIMDDPLLQTSYGRPKSYSSYNAFSKLIPFI</sequence>
<dbReference type="AlphaFoldDB" id="A0A8X6IUR4"/>